<feature type="transmembrane region" description="Helical" evidence="7">
    <location>
        <begin position="155"/>
        <end position="172"/>
    </location>
</feature>
<keyword evidence="7" id="KW-0472">Membrane</keyword>
<accession>A0A1G7BNU2</accession>
<dbReference type="AlphaFoldDB" id="A0A1G7BNU2"/>
<sequence length="485" mass="54189">MSNPESHPPQLYAAREPIFPRAAHGRFRRLKWIIMGIALAVYYVTPWIRWDRGAAMPDQAVLVDLANRRFFFFWIEIWPHEFYFVAGLLVMAGLGLFLFTSALGRVWCGYACPQTVWTDLFTHVERWIEGDRNAQIRLYRSAWDARKIRLRLTKWALWLVIGLATGGAWVFYYTDAPTLMGNLLRGEAHPVAYSTIIIMTLTTFVFGGFMREQICIYACPWPRIQGAMMDEDTLTVAYREWRGEARGKIRRGEPTKSDQPPGAKGDCIDCFACVNVCPMGIDIRDGQQLECITCALCIDACDEIMDRIGKPRGLIDYMALKDETAERTGQEGDSLIRHVLRPRTLLYFTLWSGIGVVLLLALLMRAPFDLNVTPERNPLFVTLSDGAIRNIYALRLRNKQGEEMAYTVAVTDDRGGAIPGLTLGIEGAAGGRIAVPPDATASLRIYLTAGPGTPLSRADSSDLRLVVRDAGGAQATVGTVFHGKD</sequence>
<dbReference type="GO" id="GO:0046872">
    <property type="term" value="F:metal ion binding"/>
    <property type="evidence" value="ECO:0007669"/>
    <property type="project" value="UniProtKB-KW"/>
</dbReference>
<protein>
    <submittedName>
        <fullName evidence="9">Cytochrome c oxidase accessory protein FixG</fullName>
    </submittedName>
</protein>
<dbReference type="SUPFAM" id="SSF54862">
    <property type="entry name" value="4Fe-4S ferredoxins"/>
    <property type="match status" value="1"/>
</dbReference>
<dbReference type="PANTHER" id="PTHR30176:SF3">
    <property type="entry name" value="FERREDOXIN-TYPE PROTEIN NAPH"/>
    <property type="match status" value="1"/>
</dbReference>
<organism evidence="9 10">
    <name type="scientific">Paracoccus isoporae</name>
    <dbReference type="NCBI Taxonomy" id="591205"/>
    <lineage>
        <taxon>Bacteria</taxon>
        <taxon>Pseudomonadati</taxon>
        <taxon>Pseudomonadota</taxon>
        <taxon>Alphaproteobacteria</taxon>
        <taxon>Rhodobacterales</taxon>
        <taxon>Paracoccaceae</taxon>
        <taxon>Paracoccus</taxon>
    </lineage>
</organism>
<dbReference type="Pfam" id="PF12801">
    <property type="entry name" value="Fer4_5"/>
    <property type="match status" value="1"/>
</dbReference>
<dbReference type="InterPro" id="IPR017896">
    <property type="entry name" value="4Fe4S_Fe-S-bd"/>
</dbReference>
<evidence type="ECO:0000313" key="9">
    <source>
        <dbReference type="EMBL" id="SDE28360.1"/>
    </source>
</evidence>
<evidence type="ECO:0000256" key="2">
    <source>
        <dbReference type="ARBA" id="ARBA00022485"/>
    </source>
</evidence>
<feature type="domain" description="4Fe-4S ferredoxin-type" evidence="8">
    <location>
        <begin position="258"/>
        <end position="286"/>
    </location>
</feature>
<dbReference type="InterPro" id="IPR014116">
    <property type="entry name" value="Cyt_c_oxidase_cbb3_FixG"/>
</dbReference>
<dbReference type="EMBL" id="FNAH01000005">
    <property type="protein sequence ID" value="SDE28360.1"/>
    <property type="molecule type" value="Genomic_DNA"/>
</dbReference>
<dbReference type="InterPro" id="IPR032879">
    <property type="entry name" value="FixG_C"/>
</dbReference>
<keyword evidence="2" id="KW-0004">4Fe-4S</keyword>
<feature type="transmembrane region" description="Helical" evidence="7">
    <location>
        <begin position="82"/>
        <end position="99"/>
    </location>
</feature>
<evidence type="ECO:0000256" key="1">
    <source>
        <dbReference type="ARBA" id="ARBA00022448"/>
    </source>
</evidence>
<keyword evidence="7" id="KW-1133">Transmembrane helix</keyword>
<evidence type="ECO:0000256" key="6">
    <source>
        <dbReference type="ARBA" id="ARBA00023014"/>
    </source>
</evidence>
<dbReference type="PROSITE" id="PS00198">
    <property type="entry name" value="4FE4S_FER_1"/>
    <property type="match status" value="1"/>
</dbReference>
<reference evidence="9 10" key="1">
    <citation type="submission" date="2016-10" db="EMBL/GenBank/DDBJ databases">
        <authorList>
            <person name="de Groot N.N."/>
        </authorList>
    </citation>
    <scope>NUCLEOTIDE SEQUENCE [LARGE SCALE GENOMIC DNA]</scope>
    <source>
        <strain evidence="9 10">DSM 22220</strain>
    </source>
</reference>
<dbReference type="OrthoDB" id="9811700at2"/>
<evidence type="ECO:0000313" key="10">
    <source>
        <dbReference type="Proteomes" id="UP000199344"/>
    </source>
</evidence>
<dbReference type="Gene3D" id="2.60.40.10">
    <property type="entry name" value="Immunoglobulins"/>
    <property type="match status" value="1"/>
</dbReference>
<name>A0A1G7BNU2_9RHOB</name>
<keyword evidence="6" id="KW-0411">Iron-sulfur</keyword>
<dbReference type="RefSeq" id="WP_090523471.1">
    <property type="nucleotide sequence ID" value="NZ_FNAH01000005.1"/>
</dbReference>
<dbReference type="GO" id="GO:0005886">
    <property type="term" value="C:plasma membrane"/>
    <property type="evidence" value="ECO:0007669"/>
    <property type="project" value="TreeGrafter"/>
</dbReference>
<evidence type="ECO:0000256" key="5">
    <source>
        <dbReference type="ARBA" id="ARBA00023004"/>
    </source>
</evidence>
<keyword evidence="5" id="KW-0408">Iron</keyword>
<dbReference type="InterPro" id="IPR051684">
    <property type="entry name" value="Electron_Trans/Redox"/>
</dbReference>
<evidence type="ECO:0000256" key="4">
    <source>
        <dbReference type="ARBA" id="ARBA00022982"/>
    </source>
</evidence>
<evidence type="ECO:0000256" key="7">
    <source>
        <dbReference type="SAM" id="Phobius"/>
    </source>
</evidence>
<feature type="transmembrane region" description="Helical" evidence="7">
    <location>
        <begin position="345"/>
        <end position="364"/>
    </location>
</feature>
<evidence type="ECO:0000256" key="3">
    <source>
        <dbReference type="ARBA" id="ARBA00022723"/>
    </source>
</evidence>
<keyword evidence="10" id="KW-1185">Reference proteome</keyword>
<keyword evidence="7" id="KW-0812">Transmembrane</keyword>
<dbReference type="NCBIfam" id="TIGR02745">
    <property type="entry name" value="ccoG_rdxA_fixG"/>
    <property type="match status" value="1"/>
</dbReference>
<dbReference type="STRING" id="591205.SAMN05421538_105147"/>
<evidence type="ECO:0000259" key="8">
    <source>
        <dbReference type="PROSITE" id="PS51379"/>
    </source>
</evidence>
<dbReference type="InterPro" id="IPR013783">
    <property type="entry name" value="Ig-like_fold"/>
</dbReference>
<gene>
    <name evidence="9" type="ORF">SAMN05421538_105147</name>
</gene>
<keyword evidence="1" id="KW-0813">Transport</keyword>
<feature type="transmembrane region" description="Helical" evidence="7">
    <location>
        <begin position="30"/>
        <end position="48"/>
    </location>
</feature>
<dbReference type="PROSITE" id="PS51379">
    <property type="entry name" value="4FE4S_FER_2"/>
    <property type="match status" value="1"/>
</dbReference>
<keyword evidence="4" id="KW-0249">Electron transport</keyword>
<feature type="transmembrane region" description="Helical" evidence="7">
    <location>
        <begin position="192"/>
        <end position="210"/>
    </location>
</feature>
<keyword evidence="3" id="KW-0479">Metal-binding</keyword>
<proteinExistence type="predicted"/>
<dbReference type="Pfam" id="PF11614">
    <property type="entry name" value="FixG_C"/>
    <property type="match status" value="1"/>
</dbReference>
<dbReference type="GO" id="GO:0051539">
    <property type="term" value="F:4 iron, 4 sulfur cluster binding"/>
    <property type="evidence" value="ECO:0007669"/>
    <property type="project" value="UniProtKB-KW"/>
</dbReference>
<dbReference type="InterPro" id="IPR017900">
    <property type="entry name" value="4Fe4S_Fe_S_CS"/>
</dbReference>
<dbReference type="Proteomes" id="UP000199344">
    <property type="component" value="Unassembled WGS sequence"/>
</dbReference>
<dbReference type="PANTHER" id="PTHR30176">
    <property type="entry name" value="FERREDOXIN-TYPE PROTEIN NAPH"/>
    <property type="match status" value="1"/>
</dbReference>
<dbReference type="Pfam" id="PF13746">
    <property type="entry name" value="Fer4_18"/>
    <property type="match status" value="1"/>
</dbReference>